<dbReference type="PRINTS" id="PR00421">
    <property type="entry name" value="THIOREDOXIN"/>
</dbReference>
<keyword evidence="4" id="KW-0676">Redox-active center</keyword>
<feature type="domain" description="Thioredoxin" evidence="5">
    <location>
        <begin position="1"/>
        <end position="114"/>
    </location>
</feature>
<dbReference type="SUPFAM" id="SSF52833">
    <property type="entry name" value="Thioredoxin-like"/>
    <property type="match status" value="1"/>
</dbReference>
<accession>A0A3B0ZVY2</accession>
<dbReference type="PROSITE" id="PS51352">
    <property type="entry name" value="THIOREDOXIN_2"/>
    <property type="match status" value="1"/>
</dbReference>
<dbReference type="PANTHER" id="PTHR45663">
    <property type="entry name" value="GEO12009P1"/>
    <property type="match status" value="1"/>
</dbReference>
<reference evidence="6" key="1">
    <citation type="submission" date="2018-06" db="EMBL/GenBank/DDBJ databases">
        <authorList>
            <person name="Zhirakovskaya E."/>
        </authorList>
    </citation>
    <scope>NUCLEOTIDE SEQUENCE</scope>
</reference>
<dbReference type="AlphaFoldDB" id="A0A3B0ZVY2"/>
<sequence>MTSSNLFNINLDDFDEKVIRTSHTTPVMVDFWADWCGPCIVIAPILEKIISDYNGTIQLAKLEVDEDDNMKLAGKYQVRGFPTIILFENGMEVERFSSAQSYSYIDQFIQQHSALLNNI</sequence>
<evidence type="ECO:0000256" key="2">
    <source>
        <dbReference type="ARBA" id="ARBA00022982"/>
    </source>
</evidence>
<name>A0A3B0ZVY2_9ZZZZ</name>
<dbReference type="InterPro" id="IPR005746">
    <property type="entry name" value="Thioredoxin"/>
</dbReference>
<proteinExistence type="predicted"/>
<keyword evidence="1" id="KW-0813">Transport</keyword>
<organism evidence="6">
    <name type="scientific">hydrothermal vent metagenome</name>
    <dbReference type="NCBI Taxonomy" id="652676"/>
    <lineage>
        <taxon>unclassified sequences</taxon>
        <taxon>metagenomes</taxon>
        <taxon>ecological metagenomes</taxon>
    </lineage>
</organism>
<evidence type="ECO:0000256" key="1">
    <source>
        <dbReference type="ARBA" id="ARBA00022448"/>
    </source>
</evidence>
<dbReference type="FunFam" id="3.40.30.10:FF:000001">
    <property type="entry name" value="Thioredoxin"/>
    <property type="match status" value="1"/>
</dbReference>
<dbReference type="GO" id="GO:0005737">
    <property type="term" value="C:cytoplasm"/>
    <property type="evidence" value="ECO:0007669"/>
    <property type="project" value="TreeGrafter"/>
</dbReference>
<protein>
    <recommendedName>
        <fullName evidence="5">Thioredoxin domain-containing protein</fullName>
    </recommendedName>
</protein>
<evidence type="ECO:0000313" key="6">
    <source>
        <dbReference type="EMBL" id="VAW92253.1"/>
    </source>
</evidence>
<dbReference type="PANTHER" id="PTHR45663:SF11">
    <property type="entry name" value="GEO12009P1"/>
    <property type="match status" value="1"/>
</dbReference>
<dbReference type="EMBL" id="UOFT01000023">
    <property type="protein sequence ID" value="VAW92253.1"/>
    <property type="molecule type" value="Genomic_DNA"/>
</dbReference>
<dbReference type="InterPro" id="IPR036249">
    <property type="entry name" value="Thioredoxin-like_sf"/>
</dbReference>
<evidence type="ECO:0000259" key="5">
    <source>
        <dbReference type="PROSITE" id="PS51352"/>
    </source>
</evidence>
<evidence type="ECO:0000256" key="3">
    <source>
        <dbReference type="ARBA" id="ARBA00023157"/>
    </source>
</evidence>
<gene>
    <name evidence="6" type="ORF">MNBD_GAMMA23-288</name>
</gene>
<dbReference type="GO" id="GO:0015035">
    <property type="term" value="F:protein-disulfide reductase activity"/>
    <property type="evidence" value="ECO:0007669"/>
    <property type="project" value="InterPro"/>
</dbReference>
<keyword evidence="2" id="KW-0249">Electron transport</keyword>
<keyword evidence="3" id="KW-1015">Disulfide bond</keyword>
<dbReference type="Gene3D" id="3.40.30.10">
    <property type="entry name" value="Glutaredoxin"/>
    <property type="match status" value="1"/>
</dbReference>
<dbReference type="PIRSF" id="PIRSF000077">
    <property type="entry name" value="Thioredoxin"/>
    <property type="match status" value="1"/>
</dbReference>
<dbReference type="NCBIfam" id="TIGR01068">
    <property type="entry name" value="thioredoxin"/>
    <property type="match status" value="1"/>
</dbReference>
<dbReference type="Pfam" id="PF00085">
    <property type="entry name" value="Thioredoxin"/>
    <property type="match status" value="1"/>
</dbReference>
<dbReference type="InterPro" id="IPR013766">
    <property type="entry name" value="Thioredoxin_domain"/>
</dbReference>
<evidence type="ECO:0000256" key="4">
    <source>
        <dbReference type="ARBA" id="ARBA00023284"/>
    </source>
</evidence>
<dbReference type="CDD" id="cd02947">
    <property type="entry name" value="TRX_family"/>
    <property type="match status" value="1"/>
</dbReference>